<dbReference type="SUPFAM" id="SSF53067">
    <property type="entry name" value="Actin-like ATPase domain"/>
    <property type="match status" value="2"/>
</dbReference>
<dbReference type="InterPro" id="IPR043129">
    <property type="entry name" value="ATPase_NBD"/>
</dbReference>
<dbReference type="Gene3D" id="3.30.420.40">
    <property type="match status" value="2"/>
</dbReference>
<evidence type="ECO:0000256" key="3">
    <source>
        <dbReference type="ARBA" id="ARBA00023186"/>
    </source>
</evidence>
<dbReference type="Proteomes" id="UP001519332">
    <property type="component" value="Unassembled WGS sequence"/>
</dbReference>
<keyword evidence="2" id="KW-0067">ATP-binding</keyword>
<dbReference type="PRINTS" id="PR00301">
    <property type="entry name" value="HEATSHOCK70"/>
</dbReference>
<dbReference type="EMBL" id="JAGINW010000001">
    <property type="protein sequence ID" value="MBP2331201.1"/>
    <property type="molecule type" value="Genomic_DNA"/>
</dbReference>
<evidence type="ECO:0000256" key="2">
    <source>
        <dbReference type="ARBA" id="ARBA00022840"/>
    </source>
</evidence>
<accession>A0ABS4U3J6</accession>
<evidence type="ECO:0000256" key="1">
    <source>
        <dbReference type="ARBA" id="ARBA00022741"/>
    </source>
</evidence>
<keyword evidence="3" id="KW-0143">Chaperone</keyword>
<name>A0ABS4U3J6_9PSEU</name>
<gene>
    <name evidence="4" type="ORF">JOF56_011586</name>
</gene>
<keyword evidence="1" id="KW-0547">Nucleotide-binding</keyword>
<comment type="caution">
    <text evidence="4">The sequence shown here is derived from an EMBL/GenBank/DDBJ whole genome shotgun (WGS) entry which is preliminary data.</text>
</comment>
<dbReference type="PANTHER" id="PTHR42749:SF1">
    <property type="entry name" value="CELL SHAPE-DETERMINING PROTEIN MREB"/>
    <property type="match status" value="1"/>
</dbReference>
<proteinExistence type="predicted"/>
<evidence type="ECO:0000313" key="5">
    <source>
        <dbReference type="Proteomes" id="UP001519332"/>
    </source>
</evidence>
<keyword evidence="5" id="KW-1185">Reference proteome</keyword>
<dbReference type="Gene3D" id="3.90.640.10">
    <property type="entry name" value="Actin, Chain A, domain 4"/>
    <property type="match status" value="1"/>
</dbReference>
<dbReference type="PANTHER" id="PTHR42749">
    <property type="entry name" value="CELL SHAPE-DETERMINING PROTEIN MREB"/>
    <property type="match status" value="1"/>
</dbReference>
<protein>
    <submittedName>
        <fullName evidence="4">Molecular chaperone DnaK (HSP70)</fullName>
    </submittedName>
</protein>
<dbReference type="InterPro" id="IPR013126">
    <property type="entry name" value="Hsp_70_fam"/>
</dbReference>
<dbReference type="RefSeq" id="WP_209647821.1">
    <property type="nucleotide sequence ID" value="NZ_JAGINW010000001.1"/>
</dbReference>
<reference evidence="4 5" key="1">
    <citation type="submission" date="2021-03" db="EMBL/GenBank/DDBJ databases">
        <title>Sequencing the genomes of 1000 actinobacteria strains.</title>
        <authorList>
            <person name="Klenk H.-P."/>
        </authorList>
    </citation>
    <scope>NUCLEOTIDE SEQUENCE [LARGE SCALE GENOMIC DNA]</scope>
    <source>
        <strain evidence="4 5">DSM 46670</strain>
    </source>
</reference>
<evidence type="ECO:0000313" key="4">
    <source>
        <dbReference type="EMBL" id="MBP2331201.1"/>
    </source>
</evidence>
<sequence>MPYVLGIDVGTSATSAAVSRQTGSTWGDAEAVQLGERTATAPTVVYFAADGTVIVGDAAQRNAGGDPANAARDFPRRIGDEIPLMVGSEVCSAEALTAVLVTWVVNEVAAAEGMHPEHIVLAHPPNWGNYRRRLLHRALRDTNLDNVTLLPSPVTVAESHAAVYDVPNGGSLGVYDLGAGGLSSAVVRRSPIGTFELLNSAESVEPNGGNSFDDVVFEHVMDGLGGLDPADPDAWTTLSRLRRECAAAKEFLSVSTDVTVREVPLTRVAFEDMIRTAVQAGIEELLRTIRSAPADLDTVVLVGGSARIPLVGDLVKTEVRKRIVIAPEPELACARGAATAAKRLVPVPQPAPAPVVIADDVPPSPPRPLIEITPLDLPRPRSIMRALTGRPKAKTSGS</sequence>
<dbReference type="Pfam" id="PF00012">
    <property type="entry name" value="HSP70"/>
    <property type="match status" value="2"/>
</dbReference>
<organism evidence="4 5">
    <name type="scientific">Kibdelosporangium banguiense</name>
    <dbReference type="NCBI Taxonomy" id="1365924"/>
    <lineage>
        <taxon>Bacteria</taxon>
        <taxon>Bacillati</taxon>
        <taxon>Actinomycetota</taxon>
        <taxon>Actinomycetes</taxon>
        <taxon>Pseudonocardiales</taxon>
        <taxon>Pseudonocardiaceae</taxon>
        <taxon>Kibdelosporangium</taxon>
    </lineage>
</organism>